<comment type="caution">
    <text evidence="1">The sequence shown here is derived from an EMBL/GenBank/DDBJ whole genome shotgun (WGS) entry which is preliminary data.</text>
</comment>
<dbReference type="Proteomes" id="UP001564408">
    <property type="component" value="Unassembled WGS sequence"/>
</dbReference>
<dbReference type="EMBL" id="JBDKXB010000076">
    <property type="protein sequence ID" value="MEY6434300.1"/>
    <property type="molecule type" value="Genomic_DNA"/>
</dbReference>
<proteinExistence type="predicted"/>
<protein>
    <submittedName>
        <fullName evidence="1">DUF3368 domain-containing protein</fullName>
    </submittedName>
</protein>
<name>A0ABV4BIE6_9GAMM</name>
<dbReference type="Pfam" id="PF11848">
    <property type="entry name" value="DUF3368"/>
    <property type="match status" value="1"/>
</dbReference>
<gene>
    <name evidence="1" type="ORF">ABC977_18070</name>
</gene>
<evidence type="ECO:0000313" key="1">
    <source>
        <dbReference type="EMBL" id="MEY6434300.1"/>
    </source>
</evidence>
<keyword evidence="2" id="KW-1185">Reference proteome</keyword>
<evidence type="ECO:0000313" key="2">
    <source>
        <dbReference type="Proteomes" id="UP001564408"/>
    </source>
</evidence>
<sequence length="158" mass="17011">MILVADCSALIALASCNGLHWLEALFGTVIVPEAVYREAIVSDKPQAQQLREFLEDKVRKIDPDSAVLLDGFSDLGETEAMVLYKQCSADKLLIDDKRGRRVAKINHISTIGSLGVLLAAKQSGLIDQISPSLTKLAASDIFISADLIATVMNLAGEE</sequence>
<organism evidence="1 2">
    <name type="scientific">Thioalkalicoccus limnaeus</name>
    <dbReference type="NCBI Taxonomy" id="120681"/>
    <lineage>
        <taxon>Bacteria</taxon>
        <taxon>Pseudomonadati</taxon>
        <taxon>Pseudomonadota</taxon>
        <taxon>Gammaproteobacteria</taxon>
        <taxon>Chromatiales</taxon>
        <taxon>Chromatiaceae</taxon>
        <taxon>Thioalkalicoccus</taxon>
    </lineage>
</organism>
<dbReference type="RefSeq" id="WP_369668677.1">
    <property type="nucleotide sequence ID" value="NZ_JBDKXB010000076.1"/>
</dbReference>
<dbReference type="InterPro" id="IPR021799">
    <property type="entry name" value="PIN-like_prokaryotic"/>
</dbReference>
<reference evidence="1 2" key="1">
    <citation type="submission" date="2024-05" db="EMBL/GenBank/DDBJ databases">
        <title>Genome Sequence and Characterization of the New Strain Purple Sulfur Bacterium of Genus Thioalkalicoccus.</title>
        <authorList>
            <person name="Bryantseva I.A."/>
            <person name="Kyndt J.A."/>
            <person name="Imhoff J.F."/>
        </authorList>
    </citation>
    <scope>NUCLEOTIDE SEQUENCE [LARGE SCALE GENOMIC DNA]</scope>
    <source>
        <strain evidence="1 2">Um2</strain>
    </source>
</reference>
<dbReference type="PANTHER" id="PTHR39550">
    <property type="entry name" value="SLL0658 PROTEIN"/>
    <property type="match status" value="1"/>
</dbReference>
<accession>A0ABV4BIE6</accession>
<dbReference type="PANTHER" id="PTHR39550:SF1">
    <property type="entry name" value="SLL0658 PROTEIN"/>
    <property type="match status" value="1"/>
</dbReference>